<dbReference type="OrthoDB" id="3208947at2759"/>
<feature type="domain" description="F-box" evidence="2">
    <location>
        <begin position="74"/>
        <end position="124"/>
    </location>
</feature>
<organism evidence="3 4">
    <name type="scientific">Schizophyllum amplum</name>
    <dbReference type="NCBI Taxonomy" id="97359"/>
    <lineage>
        <taxon>Eukaryota</taxon>
        <taxon>Fungi</taxon>
        <taxon>Dikarya</taxon>
        <taxon>Basidiomycota</taxon>
        <taxon>Agaricomycotina</taxon>
        <taxon>Agaricomycetes</taxon>
        <taxon>Agaricomycetidae</taxon>
        <taxon>Agaricales</taxon>
        <taxon>Schizophyllaceae</taxon>
        <taxon>Schizophyllum</taxon>
    </lineage>
</organism>
<evidence type="ECO:0000313" key="4">
    <source>
        <dbReference type="Proteomes" id="UP000320762"/>
    </source>
</evidence>
<dbReference type="InterPro" id="IPR036047">
    <property type="entry name" value="F-box-like_dom_sf"/>
</dbReference>
<evidence type="ECO:0000259" key="2">
    <source>
        <dbReference type="PROSITE" id="PS50181"/>
    </source>
</evidence>
<comment type="caution">
    <text evidence="3">The sequence shown here is derived from an EMBL/GenBank/DDBJ whole genome shotgun (WGS) entry which is preliminary data.</text>
</comment>
<feature type="coiled-coil region" evidence="1">
    <location>
        <begin position="21"/>
        <end position="66"/>
    </location>
</feature>
<proteinExistence type="predicted"/>
<dbReference type="SUPFAM" id="SSF81383">
    <property type="entry name" value="F-box domain"/>
    <property type="match status" value="1"/>
</dbReference>
<evidence type="ECO:0000313" key="3">
    <source>
        <dbReference type="EMBL" id="TRM59629.1"/>
    </source>
</evidence>
<dbReference type="Proteomes" id="UP000320762">
    <property type="component" value="Unassembled WGS sequence"/>
</dbReference>
<dbReference type="Gene3D" id="1.20.1280.50">
    <property type="match status" value="1"/>
</dbReference>
<keyword evidence="1" id="KW-0175">Coiled coil</keyword>
<dbReference type="InterPro" id="IPR001810">
    <property type="entry name" value="F-box_dom"/>
</dbReference>
<gene>
    <name evidence="3" type="ORF">BD626DRAFT_572574</name>
</gene>
<keyword evidence="4" id="KW-1185">Reference proteome</keyword>
<evidence type="ECO:0000256" key="1">
    <source>
        <dbReference type="SAM" id="Coils"/>
    </source>
</evidence>
<accession>A0A550C490</accession>
<name>A0A550C490_9AGAR</name>
<dbReference type="EMBL" id="VDMD01000027">
    <property type="protein sequence ID" value="TRM59629.1"/>
    <property type="molecule type" value="Genomic_DNA"/>
</dbReference>
<reference evidence="3 4" key="1">
    <citation type="journal article" date="2019" name="New Phytol.">
        <title>Comparative genomics reveals unique wood-decay strategies and fruiting body development in the Schizophyllaceae.</title>
        <authorList>
            <person name="Almasi E."/>
            <person name="Sahu N."/>
            <person name="Krizsan K."/>
            <person name="Balint B."/>
            <person name="Kovacs G.M."/>
            <person name="Kiss B."/>
            <person name="Cseklye J."/>
            <person name="Drula E."/>
            <person name="Henrissat B."/>
            <person name="Nagy I."/>
            <person name="Chovatia M."/>
            <person name="Adam C."/>
            <person name="LaButti K."/>
            <person name="Lipzen A."/>
            <person name="Riley R."/>
            <person name="Grigoriev I.V."/>
            <person name="Nagy L.G."/>
        </authorList>
    </citation>
    <scope>NUCLEOTIDE SEQUENCE [LARGE SCALE GENOMIC DNA]</scope>
    <source>
        <strain evidence="3 4">NL-1724</strain>
    </source>
</reference>
<protein>
    <recommendedName>
        <fullName evidence="2">F-box domain-containing protein</fullName>
    </recommendedName>
</protein>
<dbReference type="AlphaFoldDB" id="A0A550C490"/>
<dbReference type="STRING" id="97359.A0A550C490"/>
<dbReference type="PROSITE" id="PS50181">
    <property type="entry name" value="FBOX"/>
    <property type="match status" value="1"/>
</dbReference>
<sequence>MESPFVEPPTAATLAEVRALAQKQKQDIDHVQSAIADAEAELAALVARTRQAIDAMIERKRALEDDLMKTRAYTSPIRRLPAEMLREVFSWVFENDPRGPWGLSAVCRSWRATALAMPRLWSKIHFSTAQIASADVVRLWLERAGSSPLDVEIFIESENAQTPSPSHNLWIPFHGGWVAAHQAIPGPNADPTSMHWAHIVTFYLVARIAQWRRFVSVSIATSPPWTRSRAFLVRDAPLLEEFEMCTADTAYFPTDWRPFMPCSVGHLNLPRLRSVNLHHIAFGLMSPLLVKSPSHDEQVTSLTSITLRALPGTIVPLNQVIALVMSNPLLESLVLYFPSLQPPVLPLSSYAPITLSELRTLALGGRAILTHLVDKLRTTVRHVLERLLKRSGPAAGTLIEKISLGYGFPYPPSHPFRIPSTATFEDAGLDGRLSPYAQPPLIGGLRRLLRLTPNLHTLNIAEVPLDLVFGVLGGFGDMDMDDAATDDEDEDTIMLNTSFTGWTSPAWAAPASDDGAGVNGLGGAGPQVGGAHVCPRLARLALRTCGSVHPQEALRRMVGFVQGRNPGGVAQAAFTHGKPARLEELEMVGCARLEPDIGIWLESRVPTFVCRGNEPGSRSGSPFSSPSP</sequence>